<feature type="region of interest" description="Disordered" evidence="2">
    <location>
        <begin position="1"/>
        <end position="80"/>
    </location>
</feature>
<sequence length="201" mass="23293">MSDFKSINESPSSASLSSQPSRQQDTPTTSTKTFDSSQKSAENPEFSLVDLDDDNDKLKPLQSSTASTMNQNDSNQIHDNETNSFFKTKFSNFVSNLSQNFSIPPSDSEYESESSTRNMDNISKEQLIDLCGRYKERSRKYRERWTEVVKAYRETVDEKDKLKTVLTETQDKAIRRMNELKEQCTLEQEAKRHLEENLRIY</sequence>
<dbReference type="OrthoDB" id="5322683at2759"/>
<dbReference type="AlphaFoldDB" id="A0A1Y3AXF9"/>
<evidence type="ECO:0000256" key="1">
    <source>
        <dbReference type="SAM" id="Coils"/>
    </source>
</evidence>
<feature type="coiled-coil region" evidence="1">
    <location>
        <begin position="163"/>
        <end position="197"/>
    </location>
</feature>
<evidence type="ECO:0000256" key="2">
    <source>
        <dbReference type="SAM" id="MobiDB-lite"/>
    </source>
</evidence>
<dbReference type="GO" id="GO:0048193">
    <property type="term" value="P:Golgi vesicle transport"/>
    <property type="evidence" value="ECO:0007669"/>
    <property type="project" value="TreeGrafter"/>
</dbReference>
<dbReference type="Proteomes" id="UP000194236">
    <property type="component" value="Unassembled WGS sequence"/>
</dbReference>
<dbReference type="PANTHER" id="PTHR19327">
    <property type="entry name" value="GOLGIN"/>
    <property type="match status" value="1"/>
</dbReference>
<gene>
    <name evidence="3" type="ORF">BLA29_008476</name>
</gene>
<name>A0A1Y3AXF9_EURMA</name>
<feature type="compositionally biased region" description="Polar residues" evidence="2">
    <location>
        <begin position="22"/>
        <end position="41"/>
    </location>
</feature>
<feature type="compositionally biased region" description="Low complexity" evidence="2">
    <location>
        <begin position="7"/>
        <end position="21"/>
    </location>
</feature>
<evidence type="ECO:0000313" key="4">
    <source>
        <dbReference type="Proteomes" id="UP000194236"/>
    </source>
</evidence>
<evidence type="ECO:0000313" key="3">
    <source>
        <dbReference type="EMBL" id="OTF72677.1"/>
    </source>
</evidence>
<accession>A0A1Y3AXF9</accession>
<dbReference type="GO" id="GO:0031267">
    <property type="term" value="F:small GTPase binding"/>
    <property type="evidence" value="ECO:0007669"/>
    <property type="project" value="TreeGrafter"/>
</dbReference>
<organism evidence="3 4">
    <name type="scientific">Euroglyphus maynei</name>
    <name type="common">Mayne's house dust mite</name>
    <dbReference type="NCBI Taxonomy" id="6958"/>
    <lineage>
        <taxon>Eukaryota</taxon>
        <taxon>Metazoa</taxon>
        <taxon>Ecdysozoa</taxon>
        <taxon>Arthropoda</taxon>
        <taxon>Chelicerata</taxon>
        <taxon>Arachnida</taxon>
        <taxon>Acari</taxon>
        <taxon>Acariformes</taxon>
        <taxon>Sarcoptiformes</taxon>
        <taxon>Astigmata</taxon>
        <taxon>Psoroptidia</taxon>
        <taxon>Analgoidea</taxon>
        <taxon>Pyroglyphidae</taxon>
        <taxon>Pyroglyphinae</taxon>
        <taxon>Euroglyphus</taxon>
    </lineage>
</organism>
<dbReference type="EMBL" id="MUJZ01055144">
    <property type="protein sequence ID" value="OTF72677.1"/>
    <property type="molecule type" value="Genomic_DNA"/>
</dbReference>
<dbReference type="PANTHER" id="PTHR19327:SF0">
    <property type="entry name" value="GOLGIN SUBFAMILY A MEMBER 4"/>
    <property type="match status" value="1"/>
</dbReference>
<comment type="caution">
    <text evidence="3">The sequence shown here is derived from an EMBL/GenBank/DDBJ whole genome shotgun (WGS) entry which is preliminary data.</text>
</comment>
<proteinExistence type="predicted"/>
<keyword evidence="1" id="KW-0175">Coiled coil</keyword>
<protein>
    <submittedName>
        <fullName evidence="3">Uncharacterized protein</fullName>
    </submittedName>
</protein>
<reference evidence="3 4" key="1">
    <citation type="submission" date="2017-03" db="EMBL/GenBank/DDBJ databases">
        <title>Genome Survey of Euroglyphus maynei.</title>
        <authorList>
            <person name="Arlian L.G."/>
            <person name="Morgan M.S."/>
            <person name="Rider S.D."/>
        </authorList>
    </citation>
    <scope>NUCLEOTIDE SEQUENCE [LARGE SCALE GENOMIC DNA]</scope>
    <source>
        <strain evidence="3">Arlian Lab</strain>
        <tissue evidence="3">Whole body</tissue>
    </source>
</reference>
<keyword evidence="4" id="KW-1185">Reference proteome</keyword>
<feature type="compositionally biased region" description="Polar residues" evidence="2">
    <location>
        <begin position="61"/>
        <end position="75"/>
    </location>
</feature>
<dbReference type="GO" id="GO:0005794">
    <property type="term" value="C:Golgi apparatus"/>
    <property type="evidence" value="ECO:0007669"/>
    <property type="project" value="TreeGrafter"/>
</dbReference>